<sequence length="616" mass="64187">MCQRRTVPRPTADRSSRVAAAGSSPFPSGRARSTCLPSPASSSPPTTTRPCCSSRSVPGPAGRPGSTAPSPTCPDRLSWIRAPAMVSVAEAVMSVAESHGASTAFGLLGEANLAIVLALEKRGMRWVALRREDSVVAAADGYAQGTGTVGLAIVSQGPALANAVNPLIGATKGRTPMVLLTGSLPVRSTHEPQWLDQRALVEASGIHYARVTDASSAGEVIEAAFALAVSDRRPVVLDVPTELQLEQTAEPRSGSPAEVSPPAPEPTGLDLAIEAIGRAQRPVVLAGRGAIHARDELLRLARALGAPVATTLLAKGLFDGVPNDVGVMGGFSTAHSHEVIGRSDLIVAFGAGLNQFTTERGRLLKGKHVVRVDLEATATADQTGVTGDAARVATALADALATTAPWAEPAPARDPFHDRSDESGLDLRRVSVLLDEALPRDRALTTDLGYFSSEPAVHIGLRHPSRQSFPLHFGSIGLGLASAIGLSFAHPGLPTLCVIGDGGLAASLAELETVGRLALPIVIAVFNDDAYGVEVYELQHRGEGIATAVFPPVDFRGVAEALGIRSLTVSTAADLDVARSVLADPRSPLLLDFRLKRGVMTRWYLTSVHPDFSTST</sequence>
<evidence type="ECO:0000259" key="8">
    <source>
        <dbReference type="Pfam" id="PF02776"/>
    </source>
</evidence>
<dbReference type="GO" id="GO:0005948">
    <property type="term" value="C:acetolactate synthase complex"/>
    <property type="evidence" value="ECO:0007669"/>
    <property type="project" value="TreeGrafter"/>
</dbReference>
<gene>
    <name evidence="9" type="ORF">E3O23_01130</name>
</gene>
<dbReference type="CDD" id="cd07035">
    <property type="entry name" value="TPP_PYR_POX_like"/>
    <property type="match status" value="1"/>
</dbReference>
<dbReference type="Proteomes" id="UP000297866">
    <property type="component" value="Unassembled WGS sequence"/>
</dbReference>
<evidence type="ECO:0000256" key="3">
    <source>
        <dbReference type="ARBA" id="ARBA00023052"/>
    </source>
</evidence>
<dbReference type="InterPro" id="IPR000399">
    <property type="entry name" value="TPP-bd_CS"/>
</dbReference>
<dbReference type="Gene3D" id="3.40.50.970">
    <property type="match status" value="2"/>
</dbReference>
<keyword evidence="3 4" id="KW-0786">Thiamine pyrophosphate</keyword>
<evidence type="ECO:0000313" key="10">
    <source>
        <dbReference type="Proteomes" id="UP000297866"/>
    </source>
</evidence>
<dbReference type="InterPro" id="IPR011766">
    <property type="entry name" value="TPP_enzyme_TPP-bd"/>
</dbReference>
<dbReference type="GO" id="GO:0003984">
    <property type="term" value="F:acetolactate synthase activity"/>
    <property type="evidence" value="ECO:0007669"/>
    <property type="project" value="TreeGrafter"/>
</dbReference>
<comment type="similarity">
    <text evidence="2 4">Belongs to the TPP enzyme family.</text>
</comment>
<dbReference type="GO" id="GO:0000287">
    <property type="term" value="F:magnesium ion binding"/>
    <property type="evidence" value="ECO:0007669"/>
    <property type="project" value="InterPro"/>
</dbReference>
<dbReference type="InterPro" id="IPR029061">
    <property type="entry name" value="THDP-binding"/>
</dbReference>
<evidence type="ECO:0000256" key="1">
    <source>
        <dbReference type="ARBA" id="ARBA00001964"/>
    </source>
</evidence>
<dbReference type="InterPro" id="IPR045229">
    <property type="entry name" value="TPP_enz"/>
</dbReference>
<feature type="domain" description="Thiamine pyrophosphate enzyme central" evidence="6">
    <location>
        <begin position="270"/>
        <end position="396"/>
    </location>
</feature>
<evidence type="ECO:0000259" key="7">
    <source>
        <dbReference type="Pfam" id="PF02775"/>
    </source>
</evidence>
<feature type="compositionally biased region" description="Low complexity" evidence="5">
    <location>
        <begin position="32"/>
        <end position="56"/>
    </location>
</feature>
<dbReference type="GO" id="GO:0030976">
    <property type="term" value="F:thiamine pyrophosphate binding"/>
    <property type="evidence" value="ECO:0007669"/>
    <property type="project" value="InterPro"/>
</dbReference>
<dbReference type="GO" id="GO:0009099">
    <property type="term" value="P:L-valine biosynthetic process"/>
    <property type="evidence" value="ECO:0007669"/>
    <property type="project" value="TreeGrafter"/>
</dbReference>
<comment type="caution">
    <text evidence="9">The sequence shown here is derived from an EMBL/GenBank/DDBJ whole genome shotgun (WGS) entry which is preliminary data.</text>
</comment>
<dbReference type="SUPFAM" id="SSF52518">
    <property type="entry name" value="Thiamin diphosphate-binding fold (THDP-binding)"/>
    <property type="match status" value="2"/>
</dbReference>
<feature type="region of interest" description="Disordered" evidence="5">
    <location>
        <begin position="246"/>
        <end position="268"/>
    </location>
</feature>
<keyword evidence="10" id="KW-1185">Reference proteome</keyword>
<accession>A0A4R8UKS2</accession>
<dbReference type="GO" id="GO:0050660">
    <property type="term" value="F:flavin adenine dinucleotide binding"/>
    <property type="evidence" value="ECO:0007669"/>
    <property type="project" value="TreeGrafter"/>
</dbReference>
<evidence type="ECO:0000313" key="9">
    <source>
        <dbReference type="EMBL" id="TFB56366.1"/>
    </source>
</evidence>
<evidence type="ECO:0000256" key="2">
    <source>
        <dbReference type="ARBA" id="ARBA00007812"/>
    </source>
</evidence>
<dbReference type="Pfam" id="PF00205">
    <property type="entry name" value="TPP_enzyme_M"/>
    <property type="match status" value="1"/>
</dbReference>
<protein>
    <submittedName>
        <fullName evidence="9">Thiamine pyrophosphate-binding protein</fullName>
    </submittedName>
</protein>
<dbReference type="InterPro" id="IPR012001">
    <property type="entry name" value="Thiamin_PyroP_enz_TPP-bd_dom"/>
</dbReference>
<dbReference type="GO" id="GO:0009097">
    <property type="term" value="P:isoleucine biosynthetic process"/>
    <property type="evidence" value="ECO:0007669"/>
    <property type="project" value="TreeGrafter"/>
</dbReference>
<dbReference type="PANTHER" id="PTHR18968:SF13">
    <property type="entry name" value="ACETOLACTATE SYNTHASE CATALYTIC SUBUNIT, MITOCHONDRIAL"/>
    <property type="match status" value="1"/>
</dbReference>
<dbReference type="SUPFAM" id="SSF52467">
    <property type="entry name" value="DHS-like NAD/FAD-binding domain"/>
    <property type="match status" value="1"/>
</dbReference>
<dbReference type="PROSITE" id="PS00187">
    <property type="entry name" value="TPP_ENZYMES"/>
    <property type="match status" value="1"/>
</dbReference>
<organism evidence="9 10">
    <name type="scientific">Cryobacterium tagatosivorans</name>
    <dbReference type="NCBI Taxonomy" id="1259199"/>
    <lineage>
        <taxon>Bacteria</taxon>
        <taxon>Bacillati</taxon>
        <taxon>Actinomycetota</taxon>
        <taxon>Actinomycetes</taxon>
        <taxon>Micrococcales</taxon>
        <taxon>Microbacteriaceae</taxon>
        <taxon>Cryobacterium</taxon>
    </lineage>
</organism>
<feature type="domain" description="Thiamine pyrophosphate enzyme N-terminal TPP-binding" evidence="8">
    <location>
        <begin position="87"/>
        <end position="198"/>
    </location>
</feature>
<dbReference type="Pfam" id="PF02776">
    <property type="entry name" value="TPP_enzyme_N"/>
    <property type="match status" value="1"/>
</dbReference>
<feature type="region of interest" description="Disordered" evidence="5">
    <location>
        <begin position="1"/>
        <end position="74"/>
    </location>
</feature>
<dbReference type="Pfam" id="PF02775">
    <property type="entry name" value="TPP_enzyme_C"/>
    <property type="match status" value="1"/>
</dbReference>
<proteinExistence type="inferred from homology"/>
<dbReference type="Gene3D" id="3.40.50.1220">
    <property type="entry name" value="TPP-binding domain"/>
    <property type="match status" value="1"/>
</dbReference>
<dbReference type="OrthoDB" id="3203527at2"/>
<dbReference type="InterPro" id="IPR029035">
    <property type="entry name" value="DHS-like_NAD/FAD-binding_dom"/>
</dbReference>
<reference evidence="9 10" key="1">
    <citation type="submission" date="2019-03" db="EMBL/GenBank/DDBJ databases">
        <title>Genomics of glacier-inhabiting Cryobacterium strains.</title>
        <authorList>
            <person name="Liu Q."/>
            <person name="Xin Y.-H."/>
        </authorList>
    </citation>
    <scope>NUCLEOTIDE SEQUENCE [LARGE SCALE GENOMIC DNA]</scope>
    <source>
        <strain evidence="9 10">Sr47</strain>
    </source>
</reference>
<dbReference type="CDD" id="cd00568">
    <property type="entry name" value="TPP_enzymes"/>
    <property type="match status" value="1"/>
</dbReference>
<dbReference type="InterPro" id="IPR012000">
    <property type="entry name" value="Thiamin_PyroP_enz_cen_dom"/>
</dbReference>
<dbReference type="AlphaFoldDB" id="A0A4R8UKS2"/>
<feature type="domain" description="Thiamine pyrophosphate enzyme TPP-binding" evidence="7">
    <location>
        <begin position="455"/>
        <end position="580"/>
    </location>
</feature>
<name>A0A4R8UKS2_9MICO</name>
<comment type="cofactor">
    <cofactor evidence="1">
        <name>thiamine diphosphate</name>
        <dbReference type="ChEBI" id="CHEBI:58937"/>
    </cofactor>
</comment>
<dbReference type="PANTHER" id="PTHR18968">
    <property type="entry name" value="THIAMINE PYROPHOSPHATE ENZYMES"/>
    <property type="match status" value="1"/>
</dbReference>
<evidence type="ECO:0000256" key="4">
    <source>
        <dbReference type="RuleBase" id="RU362132"/>
    </source>
</evidence>
<evidence type="ECO:0000256" key="5">
    <source>
        <dbReference type="SAM" id="MobiDB-lite"/>
    </source>
</evidence>
<evidence type="ECO:0000259" key="6">
    <source>
        <dbReference type="Pfam" id="PF00205"/>
    </source>
</evidence>
<dbReference type="EMBL" id="SOEZ01000007">
    <property type="protein sequence ID" value="TFB56366.1"/>
    <property type="molecule type" value="Genomic_DNA"/>
</dbReference>